<dbReference type="EC" id="2.4.1.198" evidence="2"/>
<sequence>MDTDHNGGDDMPSAGLNTIPVPLSDSEGNVTGSPGVGAEADSSLSPPSGGWPELAMEVDDIDALSSAPTSRSSATRALPELAAEKRQGIRAGFTDQSLLGFANAASILTNQLLNFLLLDIEH</sequence>
<name>A0AAN6G5Y0_9BASI</name>
<evidence type="ECO:0000313" key="3">
    <source>
        <dbReference type="Proteomes" id="UP001176521"/>
    </source>
</evidence>
<organism evidence="2 3">
    <name type="scientific">Tilletia horrida</name>
    <dbReference type="NCBI Taxonomy" id="155126"/>
    <lineage>
        <taxon>Eukaryota</taxon>
        <taxon>Fungi</taxon>
        <taxon>Dikarya</taxon>
        <taxon>Basidiomycota</taxon>
        <taxon>Ustilaginomycotina</taxon>
        <taxon>Exobasidiomycetes</taxon>
        <taxon>Tilletiales</taxon>
        <taxon>Tilletiaceae</taxon>
        <taxon>Tilletia</taxon>
    </lineage>
</organism>
<comment type="caution">
    <text evidence="2">The sequence shown here is derived from an EMBL/GenBank/DDBJ whole genome shotgun (WGS) entry which is preliminary data.</text>
</comment>
<gene>
    <name evidence="2" type="primary">SPT14_3</name>
    <name evidence="2" type="ORF">OC842_007821</name>
</gene>
<protein>
    <submittedName>
        <fullName evidence="2">Phosphatidylinositol N-acetylglucosaminyltransferase GPI3 subunit</fullName>
        <ecNumber evidence="2">2.4.1.198</ecNumber>
    </submittedName>
</protein>
<dbReference type="EMBL" id="JAPDMQ010001324">
    <property type="protein sequence ID" value="KAK0518341.1"/>
    <property type="molecule type" value="Genomic_DNA"/>
</dbReference>
<keyword evidence="2" id="KW-0808">Transferase</keyword>
<dbReference type="AlphaFoldDB" id="A0AAN6G5Y0"/>
<feature type="non-terminal residue" evidence="2">
    <location>
        <position position="122"/>
    </location>
</feature>
<reference evidence="2" key="1">
    <citation type="journal article" date="2023" name="PhytoFront">
        <title>Draft Genome Resources of Seven Strains of Tilletia horrida, Causal Agent of Kernel Smut of Rice.</title>
        <authorList>
            <person name="Khanal S."/>
            <person name="Antony Babu S."/>
            <person name="Zhou X.G."/>
        </authorList>
    </citation>
    <scope>NUCLEOTIDE SEQUENCE</scope>
    <source>
        <strain evidence="2">TX3</strain>
    </source>
</reference>
<accession>A0AAN6G5Y0</accession>
<keyword evidence="2" id="KW-0328">Glycosyltransferase</keyword>
<dbReference type="Proteomes" id="UP001176521">
    <property type="component" value="Unassembled WGS sequence"/>
</dbReference>
<keyword evidence="3" id="KW-1185">Reference proteome</keyword>
<feature type="region of interest" description="Disordered" evidence="1">
    <location>
        <begin position="1"/>
        <end position="54"/>
    </location>
</feature>
<proteinExistence type="predicted"/>
<evidence type="ECO:0000256" key="1">
    <source>
        <dbReference type="SAM" id="MobiDB-lite"/>
    </source>
</evidence>
<evidence type="ECO:0000313" key="2">
    <source>
        <dbReference type="EMBL" id="KAK0518341.1"/>
    </source>
</evidence>
<dbReference type="GO" id="GO:0017176">
    <property type="term" value="F:phosphatidylinositol N-acetylglucosaminyltransferase activity"/>
    <property type="evidence" value="ECO:0007669"/>
    <property type="project" value="UniProtKB-EC"/>
</dbReference>